<evidence type="ECO:0000256" key="4">
    <source>
        <dbReference type="SAM" id="Coils"/>
    </source>
</evidence>
<evidence type="ECO:0000256" key="1">
    <source>
        <dbReference type="ARBA" id="ARBA00006209"/>
    </source>
</evidence>
<accession>A0A8S1QI33</accession>
<evidence type="ECO:0000256" key="3">
    <source>
        <dbReference type="ARBA" id="ARBA00022777"/>
    </source>
</evidence>
<dbReference type="FunFam" id="1.10.1070.11:FF:000012">
    <property type="entry name" value="Phosphatidylinositol 4-kinase alpha 1"/>
    <property type="match status" value="1"/>
</dbReference>
<dbReference type="PROSITE" id="PS51545">
    <property type="entry name" value="PIK_HELICAL"/>
    <property type="match status" value="1"/>
</dbReference>
<evidence type="ECO:0000259" key="6">
    <source>
        <dbReference type="PROSITE" id="PS50290"/>
    </source>
</evidence>
<feature type="domain" description="PIK helical" evidence="7">
    <location>
        <begin position="1619"/>
        <end position="1819"/>
    </location>
</feature>
<keyword evidence="4" id="KW-0175">Coiled coil</keyword>
<dbReference type="Pfam" id="PF00454">
    <property type="entry name" value="PI3_PI4_kinase"/>
    <property type="match status" value="1"/>
</dbReference>
<dbReference type="InterPro" id="IPR018936">
    <property type="entry name" value="PI3/4_kinase_CS"/>
</dbReference>
<dbReference type="PANTHER" id="PTHR10048:SF15">
    <property type="entry name" value="PHOSPHATIDYLINOSITOL 4-KINASE ALPHA"/>
    <property type="match status" value="1"/>
</dbReference>
<dbReference type="PROSITE" id="PS00915">
    <property type="entry name" value="PI3_4_KINASE_1"/>
    <property type="match status" value="1"/>
</dbReference>
<dbReference type="OrthoDB" id="290439at2759"/>
<dbReference type="PROSITE" id="PS50290">
    <property type="entry name" value="PI3_4_KINASE_3"/>
    <property type="match status" value="1"/>
</dbReference>
<comment type="caution">
    <text evidence="8">The sequence shown here is derived from an EMBL/GenBank/DDBJ whole genome shotgun (WGS) entry which is preliminary data.</text>
</comment>
<evidence type="ECO:0000259" key="7">
    <source>
        <dbReference type="PROSITE" id="PS51545"/>
    </source>
</evidence>
<dbReference type="CDD" id="cd05167">
    <property type="entry name" value="PI4Kc_III_alpha"/>
    <property type="match status" value="1"/>
</dbReference>
<dbReference type="SMART" id="SM00146">
    <property type="entry name" value="PI3Kc"/>
    <property type="match status" value="1"/>
</dbReference>
<keyword evidence="9" id="KW-1185">Reference proteome</keyword>
<feature type="region of interest" description="Disordered" evidence="5">
    <location>
        <begin position="2020"/>
        <end position="2064"/>
    </location>
</feature>
<evidence type="ECO:0000256" key="5">
    <source>
        <dbReference type="SAM" id="MobiDB-lite"/>
    </source>
</evidence>
<dbReference type="InterPro" id="IPR000403">
    <property type="entry name" value="PI3/4_kinase_cat_dom"/>
</dbReference>
<name>A0A8S1QI33_9CILI</name>
<proteinExistence type="inferred from homology"/>
<reference evidence="8" key="1">
    <citation type="submission" date="2021-01" db="EMBL/GenBank/DDBJ databases">
        <authorList>
            <consortium name="Genoscope - CEA"/>
            <person name="William W."/>
        </authorList>
    </citation>
    <scope>NUCLEOTIDE SEQUENCE</scope>
</reference>
<evidence type="ECO:0000313" key="8">
    <source>
        <dbReference type="EMBL" id="CAD8114357.1"/>
    </source>
</evidence>
<dbReference type="InterPro" id="IPR001263">
    <property type="entry name" value="PI3K_accessory_dom"/>
</dbReference>
<dbReference type="GO" id="GO:0048015">
    <property type="term" value="P:phosphatidylinositol-mediated signaling"/>
    <property type="evidence" value="ECO:0007669"/>
    <property type="project" value="TreeGrafter"/>
</dbReference>
<dbReference type="GO" id="GO:0046854">
    <property type="term" value="P:phosphatidylinositol phosphate biosynthetic process"/>
    <property type="evidence" value="ECO:0007669"/>
    <property type="project" value="InterPro"/>
</dbReference>
<keyword evidence="2" id="KW-0808">Transferase</keyword>
<dbReference type="GO" id="GO:0005737">
    <property type="term" value="C:cytoplasm"/>
    <property type="evidence" value="ECO:0007669"/>
    <property type="project" value="TreeGrafter"/>
</dbReference>
<keyword evidence="3" id="KW-0418">Kinase</keyword>
<dbReference type="PANTHER" id="PTHR10048">
    <property type="entry name" value="PHOSPHATIDYLINOSITOL KINASE"/>
    <property type="match status" value="1"/>
</dbReference>
<dbReference type="EMBL" id="CAJJDN010000105">
    <property type="protein sequence ID" value="CAD8114357.1"/>
    <property type="molecule type" value="Genomic_DNA"/>
</dbReference>
<dbReference type="GO" id="GO:0004430">
    <property type="term" value="F:1-phosphatidylinositol 4-kinase activity"/>
    <property type="evidence" value="ECO:0007669"/>
    <property type="project" value="TreeGrafter"/>
</dbReference>
<sequence>MFITEIRDVYQYMHSQYFVLNKETILSIKTLQDKYFDQKLLELLLQSEEIVRKDVLEQFQNTLQQLQECQLGGNTFIRNVRTMVKLVTHSIAMQIQSNVDSYGSINQILNVSEINGQQIASQSLIELCNKYVAQFINLRIQDQNNNIQNNNSIIIENIAKSVHYKLLDPTLCQIFVDNIEKIKQKDEETFNNSSNSELIYSQIKSTYSLIMIINSITINNQIKLEQLHQYAFLYFQKSLKYFEISTSPIFLQFIIKLLKQQRDEFGGWQLDLIQKNKVQSFIKEMFEVVANTLHKASITQIYEFCQGLKYFKYLGFDVLNSINFYFIMHELHYHFGSFLSKVLIQKQQLQQIIDHQLLQELFLIEQKLNYILKSIQQVFVQSFYHDENQNKVLNERKIHQIVLLWNSFFENRGDFVQQDYFKQMSQIIKINYISNVKEEQLLRRISFLKLANTFLLRDKQQEISFSSNVIIDLVQPKLNLYQIIQQVLLQQNKQDKPNIMVMQYMIKRLYQFYLNLLANLKEKQFREKALKELSKSIQLFFDGDDLFSQSKIQQNVLDYIADKIYTNYFLCDTQEQVQFFIEIMSVVNQQLLKIEEEFLTQVEQCKGTQEGMRSQSLFRQLVQKAQGQNYQNLSIGSILEKKVIDYKRVFQIIPLLSKCCQIFNDSQQVIAQRLKAQQLISEFWIYITLNNPSFFLSKKDGKKELLTNEEGKLLNEQLQPLRELYKTVWLPLNLIAFQTPNLLAGSKTSLLDLKIVMKLVENKDTFTYNFFYFNSLARQMKILFRIKKKELKDKHLEPQDLVYVVTLNDILQRCQANIIQDIKQLQKQQYSYIIKLFNFLKQTTDEEELLQNKEINGIKLTHQQLRNQLNKQVKFQSLLKESITRAAVQYNQFLLNSKGTLTKEVICKDFVYLLQQSCSIEKIVSEYASDMVIDFIRNFPFVCFSPEVIKVCSYLLTVISQKIGREYDSKSKQVFNDQKVMLNTDQKILTQNIVFLMNCLLKLIFRGLYIDHNFVKVFCLHLIRQETSLLSELPFGYKFLKFLVNSFKVDKEAIETFKDQADRYNPYFWLVKEVEFDTRISSSDMSMFLSDKGLLRLQKINIEQRIPYASAQEILKLINYSIKNEIEFDFHAEDLLQINYVQVLKDIQKCCQELNILHFIHNNKSSVAQKLKERMQQLRINVRDSNYKKAKLEIVREMLQHVTQLKSVIIHSGAQIKTQILTKLLDICKFYLQPQLLKYILMRLIPFLHSISQNYFDSTFFFLLGEMLHYIIYQINNLGNLKYDKKISSQDIFQIKINYFNQLQDLEAEEFSDYYLNKLEEPYINFINLSQIGYYEIRWQCLCKLHLILIRFLNDNMQIHLVKNVKLSIIANILKHNFMTDRKLVEFIPLENVCQVLKGSIEIIQLMKEFKEKFKDTQDYEVKIGQNNQLHSMIMQQNLAVKFNIESFYYKTLKFGLSHFAKNINLYNEPLFIQCQNQSRLIKRYQLYCIVCKYLAKDKLNELNEDSKIPKMKRVKKRFNAVIFKSHRQFKMTTNPKEGQTRASILMQGNTSQIYRKLQAEIAYNGQQTYAISLQNLQEQKPLEVRPYYLRKALYFLICDEIDKIKAFASRLQEELQTDYSLLTQNKLSDNFIQQILNEIPDKNLNLAYYILIKLYPIMQTELQLNDVLYKFLGHKISQNFQNYYDCSHFFDIIVTHNLQQIENFTTQLLYWKPPHIQLLLKYITDQFENYPDVQLCFSKIMKRLHSEQIIFYLSQILQSLASRSGQLIKTFLIEYAQQSVLFAHQLLWLARVESKIDVDHKRPASPKNKNQHQNILRSAEYQQFVKDQLNQGKIQRKQYQISQVAPFIISKIIRNMDSEQTSFFKKVDTFYESVTAISGQLRPQMTKPEKREIIAKKLREIVLTQDIYMPTNPRYQITSIKLDSGTPMQSAAKCPILVSFLCRKYEGPDKYFERKLKEKREFGKALEFEFTKQQKEEDIQKMLIIFESDPLPDDEEKGQLFINELVRPLKSNGQNQIMSQSMQSNYKDSRIHKQSVSFEKHSQKQPTPRPSLKKQTTNYNNNEQQQETKSCIFKVFDDIRQDNLALQIISMFKGVFERCGLDLHVFPYKTISNRTGKSLNVGGIIEVVPNTISRDQLGKTNRCTLYEYFINKFGAEDSLQFQIARENFIKSQAAYSIISYILQIKDRHNGNILISDKGHLIHIDFGFIFDISPGGNLKFESANFKLTKEMSQIMGGEAFNYYVDLTVRAFLSIRHYYEHFYYLVTLMTNSGLGCFMKDSMKNFTERFQLKKNDLAAAKYMQSIIEDANDKITTRWYDNIQYYQNGISR</sequence>
<gene>
    <name evidence="8" type="ORF">PSON_ATCC_30995.1.T1050161</name>
</gene>
<dbReference type="Proteomes" id="UP000692954">
    <property type="component" value="Unassembled WGS sequence"/>
</dbReference>
<feature type="coiled-coil region" evidence="4">
    <location>
        <begin position="1161"/>
        <end position="1188"/>
    </location>
</feature>
<comment type="similarity">
    <text evidence="1">Belongs to the PI3/PI4-kinase family. Type III PI4K subfamily.</text>
</comment>
<evidence type="ECO:0000313" key="9">
    <source>
        <dbReference type="Proteomes" id="UP000692954"/>
    </source>
</evidence>
<dbReference type="PROSITE" id="PS00916">
    <property type="entry name" value="PI3_4_KINASE_2"/>
    <property type="match status" value="1"/>
</dbReference>
<evidence type="ECO:0000256" key="2">
    <source>
        <dbReference type="ARBA" id="ARBA00022679"/>
    </source>
</evidence>
<feature type="compositionally biased region" description="Low complexity" evidence="5">
    <location>
        <begin position="2054"/>
        <end position="2064"/>
    </location>
</feature>
<feature type="domain" description="PI3K/PI4K catalytic" evidence="6">
    <location>
        <begin position="2039"/>
        <end position="2313"/>
    </location>
</feature>
<dbReference type="GO" id="GO:0005886">
    <property type="term" value="C:plasma membrane"/>
    <property type="evidence" value="ECO:0007669"/>
    <property type="project" value="TreeGrafter"/>
</dbReference>
<protein>
    <submittedName>
        <fullName evidence="8">Uncharacterized protein</fullName>
    </submittedName>
</protein>
<organism evidence="8 9">
    <name type="scientific">Paramecium sonneborni</name>
    <dbReference type="NCBI Taxonomy" id="65129"/>
    <lineage>
        <taxon>Eukaryota</taxon>
        <taxon>Sar</taxon>
        <taxon>Alveolata</taxon>
        <taxon>Ciliophora</taxon>
        <taxon>Intramacronucleata</taxon>
        <taxon>Oligohymenophorea</taxon>
        <taxon>Peniculida</taxon>
        <taxon>Parameciidae</taxon>
        <taxon>Paramecium</taxon>
    </lineage>
</organism>
<dbReference type="InterPro" id="IPR015433">
    <property type="entry name" value="PI3/4_kinase"/>
</dbReference>